<dbReference type="GO" id="GO:0000462">
    <property type="term" value="P:maturation of SSU-rRNA from tricistronic rRNA transcript (SSU-rRNA, 5.8S rRNA, LSU-rRNA)"/>
    <property type="evidence" value="ECO:0007669"/>
    <property type="project" value="TreeGrafter"/>
</dbReference>
<feature type="region of interest" description="Disordered" evidence="4">
    <location>
        <begin position="1"/>
        <end position="22"/>
    </location>
</feature>
<evidence type="ECO:0000256" key="2">
    <source>
        <dbReference type="ARBA" id="ARBA00023242"/>
    </source>
</evidence>
<accession>A0A813Y663</accession>
<dbReference type="OrthoDB" id="30195at2759"/>
<dbReference type="InterPro" id="IPR007148">
    <property type="entry name" value="SSU_processome_Utp12"/>
</dbReference>
<evidence type="ECO:0000313" key="6">
    <source>
        <dbReference type="EMBL" id="CAF0879831.1"/>
    </source>
</evidence>
<keyword evidence="2" id="KW-0539">Nucleus</keyword>
<comment type="similarity">
    <text evidence="3">Belongs to the UTP5 family.</text>
</comment>
<evidence type="ECO:0000256" key="3">
    <source>
        <dbReference type="ARBA" id="ARBA00038335"/>
    </source>
</evidence>
<dbReference type="GO" id="GO:0005730">
    <property type="term" value="C:nucleolus"/>
    <property type="evidence" value="ECO:0007669"/>
    <property type="project" value="TreeGrafter"/>
</dbReference>
<dbReference type="InterPro" id="IPR052414">
    <property type="entry name" value="U3_snoRNA-assoc_WDR"/>
</dbReference>
<comment type="caution">
    <text evidence="6">The sequence shown here is derived from an EMBL/GenBank/DDBJ whole genome shotgun (WGS) entry which is preliminary data.</text>
</comment>
<gene>
    <name evidence="6" type="ORF">EDS130_LOCUS8732</name>
</gene>
<feature type="compositionally biased region" description="Acidic residues" evidence="4">
    <location>
        <begin position="273"/>
        <end position="307"/>
    </location>
</feature>
<evidence type="ECO:0000256" key="4">
    <source>
        <dbReference type="SAM" id="MobiDB-lite"/>
    </source>
</evidence>
<feature type="compositionally biased region" description="Acidic residues" evidence="4">
    <location>
        <begin position="243"/>
        <end position="255"/>
    </location>
</feature>
<evidence type="ECO:0000313" key="7">
    <source>
        <dbReference type="Proteomes" id="UP000663852"/>
    </source>
</evidence>
<protein>
    <recommendedName>
        <fullName evidence="5">Small-subunit processome Utp12 domain-containing protein</fullName>
    </recommendedName>
</protein>
<dbReference type="AlphaFoldDB" id="A0A813Y663"/>
<dbReference type="EMBL" id="CAJNOJ010000028">
    <property type="protein sequence ID" value="CAF0879831.1"/>
    <property type="molecule type" value="Genomic_DNA"/>
</dbReference>
<name>A0A813Y663_ADIRI</name>
<reference evidence="6" key="1">
    <citation type="submission" date="2021-02" db="EMBL/GenBank/DDBJ databases">
        <authorList>
            <person name="Nowell W R."/>
        </authorList>
    </citation>
    <scope>NUCLEOTIDE SEQUENCE</scope>
</reference>
<dbReference type="Pfam" id="PF04003">
    <property type="entry name" value="Utp12"/>
    <property type="match status" value="1"/>
</dbReference>
<sequence length="326" mass="35805">MTSTNTANRKSKRDDPKRSSASVIVVAASEQPMTKTKNAVKPNEAVVLSQTSNTISNKKRRATEIIQNEVPLSERLSAFESQTSTGQVNSEQKQQSLAADSLVTLLTQGLQSSDTTLLDQVLCCRNDKIIEKTVRALAIPVLLPLIDCLNKYLYQSADKGLIASKWLRAVLSTHTSYLMTCSDITERLGPMYELIEARTRLYPKLARLHGKLSLIASQINSRNNELSSSDATISTKPSFVFEDVSDDDIDGDQTQDELVPSPSEYDEYSGLSDDLDLGLHDDDDTAAAEDDDDEAMNGSDDDNDLNFEENGHTNGNNNESDEDDSS</sequence>
<organism evidence="6 7">
    <name type="scientific">Adineta ricciae</name>
    <name type="common">Rotifer</name>
    <dbReference type="NCBI Taxonomy" id="249248"/>
    <lineage>
        <taxon>Eukaryota</taxon>
        <taxon>Metazoa</taxon>
        <taxon>Spiralia</taxon>
        <taxon>Gnathifera</taxon>
        <taxon>Rotifera</taxon>
        <taxon>Eurotatoria</taxon>
        <taxon>Bdelloidea</taxon>
        <taxon>Adinetida</taxon>
        <taxon>Adinetidae</taxon>
        <taxon>Adineta</taxon>
    </lineage>
</organism>
<evidence type="ECO:0000256" key="1">
    <source>
        <dbReference type="ARBA" id="ARBA00004123"/>
    </source>
</evidence>
<dbReference type="PANTHER" id="PTHR44267">
    <property type="entry name" value="WD REPEAT-CONTAINING PROTEIN 43"/>
    <property type="match status" value="1"/>
</dbReference>
<comment type="subcellular location">
    <subcellularLocation>
        <location evidence="1">Nucleus</location>
    </subcellularLocation>
</comment>
<feature type="region of interest" description="Disordered" evidence="4">
    <location>
        <begin position="242"/>
        <end position="326"/>
    </location>
</feature>
<evidence type="ECO:0000259" key="5">
    <source>
        <dbReference type="Pfam" id="PF04003"/>
    </source>
</evidence>
<dbReference type="Proteomes" id="UP000663852">
    <property type="component" value="Unassembled WGS sequence"/>
</dbReference>
<dbReference type="PANTHER" id="PTHR44267:SF1">
    <property type="entry name" value="WD REPEAT-CONTAINING PROTEIN 43"/>
    <property type="match status" value="1"/>
</dbReference>
<proteinExistence type="inferred from homology"/>
<feature type="domain" description="Small-subunit processome Utp12" evidence="5">
    <location>
        <begin position="114"/>
        <end position="216"/>
    </location>
</feature>